<keyword evidence="1" id="KW-0812">Transmembrane</keyword>
<sequence>MREFVATSLTPTRVSETPECGYLFQKQSWIQRLFHHQYGAGYHDDPHHQHNNTIPWMCAEPIVTYRDSFRDIIVLTFSPHPISQWEQCQVGKSTLIDRLNHPFHNKNKTNKKPPPWYCSNPYVTIHNYYRSIWNFVIDETKIVISIVCFLDVFVKFFTGEIDATTGELRPRPFFRRWIIPGLLFQLLVNPAIGTFSTVFFQITDGILVIGPVRAARWCIAVVVPIVYALRFLIIRALQEAESDKQLVQYGMMLWEYSY</sequence>
<evidence type="ECO:0000313" key="2">
    <source>
        <dbReference type="EMBL" id="OEU21808.1"/>
    </source>
</evidence>
<proteinExistence type="predicted"/>
<protein>
    <submittedName>
        <fullName evidence="2">Uncharacterized protein</fullName>
    </submittedName>
</protein>
<dbReference type="EMBL" id="KV784353">
    <property type="protein sequence ID" value="OEU21808.1"/>
    <property type="molecule type" value="Genomic_DNA"/>
</dbReference>
<reference evidence="2 3" key="1">
    <citation type="submission" date="2016-09" db="EMBL/GenBank/DDBJ databases">
        <title>Extensive genetic diversity and differential bi-allelic expression allows diatom success in the polar Southern Ocean.</title>
        <authorList>
            <consortium name="DOE Joint Genome Institute"/>
            <person name="Mock T."/>
            <person name="Otillar R.P."/>
            <person name="Strauss J."/>
            <person name="Dupont C."/>
            <person name="Frickenhaus S."/>
            <person name="Maumus F."/>
            <person name="Mcmullan M."/>
            <person name="Sanges R."/>
            <person name="Schmutz J."/>
            <person name="Toseland A."/>
            <person name="Valas R."/>
            <person name="Veluchamy A."/>
            <person name="Ward B.J."/>
            <person name="Allen A."/>
            <person name="Barry K."/>
            <person name="Falciatore A."/>
            <person name="Ferrante M."/>
            <person name="Fortunato A.E."/>
            <person name="Gloeckner G."/>
            <person name="Gruber A."/>
            <person name="Hipkin R."/>
            <person name="Janech M."/>
            <person name="Kroth P."/>
            <person name="Leese F."/>
            <person name="Lindquist E."/>
            <person name="Lyon B.R."/>
            <person name="Martin J."/>
            <person name="Mayer C."/>
            <person name="Parker M."/>
            <person name="Quesneville H."/>
            <person name="Raymond J."/>
            <person name="Uhlig C."/>
            <person name="Valentin K.U."/>
            <person name="Worden A.Z."/>
            <person name="Armbrust E.V."/>
            <person name="Bowler C."/>
            <person name="Green B."/>
            <person name="Moulton V."/>
            <person name="Van Oosterhout C."/>
            <person name="Grigoriev I."/>
        </authorList>
    </citation>
    <scope>NUCLEOTIDE SEQUENCE [LARGE SCALE GENOMIC DNA]</scope>
    <source>
        <strain evidence="2 3">CCMP1102</strain>
    </source>
</reference>
<gene>
    <name evidence="2" type="ORF">FRACYDRAFT_267054</name>
</gene>
<evidence type="ECO:0000256" key="1">
    <source>
        <dbReference type="SAM" id="Phobius"/>
    </source>
</evidence>
<evidence type="ECO:0000313" key="3">
    <source>
        <dbReference type="Proteomes" id="UP000095751"/>
    </source>
</evidence>
<organism evidence="2 3">
    <name type="scientific">Fragilariopsis cylindrus CCMP1102</name>
    <dbReference type="NCBI Taxonomy" id="635003"/>
    <lineage>
        <taxon>Eukaryota</taxon>
        <taxon>Sar</taxon>
        <taxon>Stramenopiles</taxon>
        <taxon>Ochrophyta</taxon>
        <taxon>Bacillariophyta</taxon>
        <taxon>Bacillariophyceae</taxon>
        <taxon>Bacillariophycidae</taxon>
        <taxon>Bacillariales</taxon>
        <taxon>Bacillariaceae</taxon>
        <taxon>Fragilariopsis</taxon>
    </lineage>
</organism>
<dbReference type="AlphaFoldDB" id="A0A1E7FUH1"/>
<keyword evidence="3" id="KW-1185">Reference proteome</keyword>
<dbReference type="OrthoDB" id="49049at2759"/>
<dbReference type="Proteomes" id="UP000095751">
    <property type="component" value="Unassembled WGS sequence"/>
</dbReference>
<feature type="transmembrane region" description="Helical" evidence="1">
    <location>
        <begin position="214"/>
        <end position="233"/>
    </location>
</feature>
<keyword evidence="1" id="KW-1133">Transmembrane helix</keyword>
<feature type="transmembrane region" description="Helical" evidence="1">
    <location>
        <begin position="177"/>
        <end position="202"/>
    </location>
</feature>
<keyword evidence="1" id="KW-0472">Membrane</keyword>
<name>A0A1E7FUH1_9STRA</name>
<dbReference type="InParanoid" id="A0A1E7FUH1"/>
<dbReference type="KEGG" id="fcy:FRACYDRAFT_267054"/>
<accession>A0A1E7FUH1</accession>